<dbReference type="eggNOG" id="COG2109">
    <property type="taxonomic scope" value="Bacteria"/>
</dbReference>
<dbReference type="KEGG" id="smir:SMM_0147"/>
<dbReference type="EMBL" id="CP006720">
    <property type="protein sequence ID" value="AHI57554.1"/>
    <property type="molecule type" value="Genomic_DNA"/>
</dbReference>
<dbReference type="Proteomes" id="UP000019260">
    <property type="component" value="Chromosome"/>
</dbReference>
<gene>
    <name evidence="1" type="ORF">P344_00905</name>
</gene>
<proteinExistence type="predicted"/>
<dbReference type="PIRSF" id="PIRSF015617">
    <property type="entry name" value="Adensltrnsf_CobA"/>
    <property type="match status" value="1"/>
</dbReference>
<organism evidence="1 2">
    <name type="scientific">Spiroplasma mirum ATCC 29335</name>
    <dbReference type="NCBI Taxonomy" id="838561"/>
    <lineage>
        <taxon>Bacteria</taxon>
        <taxon>Bacillati</taxon>
        <taxon>Mycoplasmatota</taxon>
        <taxon>Mollicutes</taxon>
        <taxon>Entomoplasmatales</taxon>
        <taxon>Spiroplasmataceae</taxon>
        <taxon>Spiroplasma</taxon>
    </lineage>
</organism>
<dbReference type="AlphaFoldDB" id="W0GNI6"/>
<keyword evidence="2" id="KW-1185">Reference proteome</keyword>
<dbReference type="RefSeq" id="WP_025316975.1">
    <property type="nucleotide sequence ID" value="NZ_CP002082.1"/>
</dbReference>
<evidence type="ECO:0008006" key="3">
    <source>
        <dbReference type="Google" id="ProtNLM"/>
    </source>
</evidence>
<dbReference type="KEGG" id="smia:P344_00905"/>
<dbReference type="PANTHER" id="PTHR46638:SF1">
    <property type="entry name" value="CORRINOID ADENOSYLTRANSFERASE"/>
    <property type="match status" value="1"/>
</dbReference>
<dbReference type="PANTHER" id="PTHR46638">
    <property type="entry name" value="CORRINOID ADENOSYLTRANSFERASE"/>
    <property type="match status" value="1"/>
</dbReference>
<dbReference type="OrthoDB" id="9810309at2"/>
<dbReference type="Pfam" id="PF02572">
    <property type="entry name" value="CobA_CobO_BtuR"/>
    <property type="match status" value="1"/>
</dbReference>
<accession>W0GNI6</accession>
<dbReference type="GO" id="GO:0008817">
    <property type="term" value="F:corrinoid adenosyltransferase activity"/>
    <property type="evidence" value="ECO:0007669"/>
    <property type="project" value="InterPro"/>
</dbReference>
<sequence>MQKKGYTHIYYGDGKGKTSILNGMTIRALGYGWNIKYLRFLKNRQSGEMLFFEQINHPRLEIYDFYSSSQKFFWEMNDQEKAILKEEMRGGFAILQKLVQSDNVDLIIVDELLGCIVNGLITEEELIAVIKTKKPNIELAFSGHHITQNLIDNVDLVSNVKLIKHYFYEKIPARKGIEF</sequence>
<protein>
    <recommendedName>
        <fullName evidence="3">Cob(I)alamin adenosyltransferase</fullName>
    </recommendedName>
</protein>
<evidence type="ECO:0000313" key="1">
    <source>
        <dbReference type="EMBL" id="AHI57554.1"/>
    </source>
</evidence>
<dbReference type="GO" id="GO:0009236">
    <property type="term" value="P:cobalamin biosynthetic process"/>
    <property type="evidence" value="ECO:0007669"/>
    <property type="project" value="InterPro"/>
</dbReference>
<name>W0GNI6_9MOLU</name>
<dbReference type="HOGENOM" id="CLU_088595_2_0_14"/>
<dbReference type="STRING" id="838561.P344_00905"/>
<dbReference type="PATRIC" id="fig|838561.3.peg.174"/>
<dbReference type="InterPro" id="IPR027417">
    <property type="entry name" value="P-loop_NTPase"/>
</dbReference>
<dbReference type="InterPro" id="IPR003724">
    <property type="entry name" value="CblAdoTrfase_CobA"/>
</dbReference>
<reference evidence="1 2" key="1">
    <citation type="submission" date="2013-09" db="EMBL/GenBank/DDBJ databases">
        <title>Complete genome sequence of Spiroplasma mirum suckling mouse cataract agent.</title>
        <authorList>
            <person name="Landry C.A."/>
            <person name="Bastian F.O."/>
            <person name="Thune R.L."/>
        </authorList>
    </citation>
    <scope>NUCLEOTIDE SEQUENCE [LARGE SCALE GENOMIC DNA]</scope>
    <source>
        <strain evidence="1 2">SMCA</strain>
    </source>
</reference>
<evidence type="ECO:0000313" key="2">
    <source>
        <dbReference type="Proteomes" id="UP000019260"/>
    </source>
</evidence>
<dbReference type="SUPFAM" id="SSF52540">
    <property type="entry name" value="P-loop containing nucleoside triphosphate hydrolases"/>
    <property type="match status" value="1"/>
</dbReference>
<dbReference type="GO" id="GO:0005524">
    <property type="term" value="F:ATP binding"/>
    <property type="evidence" value="ECO:0007669"/>
    <property type="project" value="InterPro"/>
</dbReference>
<dbReference type="Gene3D" id="3.40.50.300">
    <property type="entry name" value="P-loop containing nucleotide triphosphate hydrolases"/>
    <property type="match status" value="1"/>
</dbReference>